<dbReference type="Proteomes" id="UP000270219">
    <property type="component" value="Unassembled WGS sequence"/>
</dbReference>
<evidence type="ECO:0000313" key="2">
    <source>
        <dbReference type="Proteomes" id="UP000270219"/>
    </source>
</evidence>
<keyword evidence="2" id="KW-1185">Reference proteome</keyword>
<dbReference type="OrthoDB" id="2721009at2"/>
<dbReference type="AlphaFoldDB" id="A0A498DH82"/>
<name>A0A498DH82_9BACI</name>
<dbReference type="EMBL" id="RCHR01000003">
    <property type="protein sequence ID" value="RLL44845.1"/>
    <property type="molecule type" value="Genomic_DNA"/>
</dbReference>
<organism evidence="1 2">
    <name type="scientific">Oceanobacillus piezotolerans</name>
    <dbReference type="NCBI Taxonomy" id="2448030"/>
    <lineage>
        <taxon>Bacteria</taxon>
        <taxon>Bacillati</taxon>
        <taxon>Bacillota</taxon>
        <taxon>Bacilli</taxon>
        <taxon>Bacillales</taxon>
        <taxon>Bacillaceae</taxon>
        <taxon>Oceanobacillus</taxon>
    </lineage>
</organism>
<gene>
    <name evidence="1" type="ORF">D8M04_08145</name>
</gene>
<comment type="caution">
    <text evidence="1">The sequence shown here is derived from an EMBL/GenBank/DDBJ whole genome shotgun (WGS) entry which is preliminary data.</text>
</comment>
<reference evidence="1 2" key="1">
    <citation type="submission" date="2018-10" db="EMBL/GenBank/DDBJ databases">
        <title>Oceanobacillus sp. YLB-02 draft genome.</title>
        <authorList>
            <person name="Yu L."/>
        </authorList>
    </citation>
    <scope>NUCLEOTIDE SEQUENCE [LARGE SCALE GENOMIC DNA]</scope>
    <source>
        <strain evidence="1 2">YLB-02</strain>
    </source>
</reference>
<protein>
    <submittedName>
        <fullName evidence="1">Uncharacterized protein</fullName>
    </submittedName>
</protein>
<sequence>MEETVSLGALTTLVQKKIKKKTLVKVIWNDQEKMTLLITPNMKINSFIYEEEKGYLFYDNTGKEIDYEIPCVIPEKLLVDGKIALEQIQVNGQILSKEDLAYLRDL</sequence>
<dbReference type="RefSeq" id="WP_121522435.1">
    <property type="nucleotide sequence ID" value="NZ_RCHR01000003.1"/>
</dbReference>
<evidence type="ECO:0000313" key="1">
    <source>
        <dbReference type="EMBL" id="RLL44845.1"/>
    </source>
</evidence>
<proteinExistence type="predicted"/>
<accession>A0A498DH82</accession>